<evidence type="ECO:0000256" key="10">
    <source>
        <dbReference type="ARBA" id="ARBA00023102"/>
    </source>
</evidence>
<dbReference type="Gene3D" id="3.90.1150.10">
    <property type="entry name" value="Aspartate Aminotransferase, domain 1"/>
    <property type="match status" value="1"/>
</dbReference>
<dbReference type="InterPro" id="IPR015424">
    <property type="entry name" value="PyrdxlP-dep_Trfase"/>
</dbReference>
<dbReference type="UniPathway" id="UPA00031">
    <property type="reaction ID" value="UER00012"/>
</dbReference>
<evidence type="ECO:0000256" key="3">
    <source>
        <dbReference type="ARBA" id="ARBA00005189"/>
    </source>
</evidence>
<evidence type="ECO:0000256" key="12">
    <source>
        <dbReference type="HAMAP-Rule" id="MF_01023"/>
    </source>
</evidence>
<dbReference type="EMBL" id="FNRI01000006">
    <property type="protein sequence ID" value="SEA78212.1"/>
    <property type="molecule type" value="Genomic_DNA"/>
</dbReference>
<evidence type="ECO:0000256" key="2">
    <source>
        <dbReference type="ARBA" id="ARBA00005011"/>
    </source>
</evidence>
<feature type="domain" description="Aminotransferase class I/classII large" evidence="13">
    <location>
        <begin position="30"/>
        <end position="336"/>
    </location>
</feature>
<dbReference type="InterPro" id="IPR004839">
    <property type="entry name" value="Aminotransferase_I/II_large"/>
</dbReference>
<keyword evidence="9 12" id="KW-0663">Pyridoxal phosphate</keyword>
<keyword evidence="8 12" id="KW-0808">Transferase</keyword>
<keyword evidence="7 12" id="KW-0028">Amino-acid biosynthesis</keyword>
<reference evidence="14 15" key="1">
    <citation type="submission" date="2016-10" db="EMBL/GenBank/DDBJ databases">
        <authorList>
            <person name="de Groot N.N."/>
        </authorList>
    </citation>
    <scope>NUCLEOTIDE SEQUENCE [LARGE SCALE GENOMIC DNA]</scope>
    <source>
        <strain evidence="14 15">DSM 25383</strain>
    </source>
</reference>
<dbReference type="InterPro" id="IPR015422">
    <property type="entry name" value="PyrdxlP-dep_Trfase_small"/>
</dbReference>
<dbReference type="Proteomes" id="UP000183253">
    <property type="component" value="Unassembled WGS sequence"/>
</dbReference>
<evidence type="ECO:0000256" key="11">
    <source>
        <dbReference type="ARBA" id="ARBA00047481"/>
    </source>
</evidence>
<dbReference type="GO" id="GO:0030170">
    <property type="term" value="F:pyridoxal phosphate binding"/>
    <property type="evidence" value="ECO:0007669"/>
    <property type="project" value="InterPro"/>
</dbReference>
<comment type="cofactor">
    <cofactor evidence="1 12">
        <name>pyridoxal 5'-phosphate</name>
        <dbReference type="ChEBI" id="CHEBI:597326"/>
    </cofactor>
</comment>
<evidence type="ECO:0000256" key="7">
    <source>
        <dbReference type="ARBA" id="ARBA00022605"/>
    </source>
</evidence>
<dbReference type="GO" id="GO:0004400">
    <property type="term" value="F:histidinol-phosphate transaminase activity"/>
    <property type="evidence" value="ECO:0007669"/>
    <property type="project" value="UniProtKB-UniRule"/>
</dbReference>
<gene>
    <name evidence="12" type="primary">hisC</name>
    <name evidence="14" type="ORF">SAMN05444145_106108</name>
</gene>
<evidence type="ECO:0000313" key="14">
    <source>
        <dbReference type="EMBL" id="SEA78212.1"/>
    </source>
</evidence>
<evidence type="ECO:0000256" key="4">
    <source>
        <dbReference type="ARBA" id="ARBA00007970"/>
    </source>
</evidence>
<dbReference type="PROSITE" id="PS00599">
    <property type="entry name" value="AA_TRANSFER_CLASS_2"/>
    <property type="match status" value="1"/>
</dbReference>
<keyword evidence="10 12" id="KW-0368">Histidine biosynthesis</keyword>
<dbReference type="EC" id="2.6.1.9" evidence="12"/>
<dbReference type="InterPro" id="IPR015421">
    <property type="entry name" value="PyrdxlP-dep_Trfase_major"/>
</dbReference>
<comment type="catalytic activity">
    <reaction evidence="11 12">
        <text>L-histidinol phosphate + 2-oxoglutarate = 3-(imidazol-4-yl)-2-oxopropyl phosphate + L-glutamate</text>
        <dbReference type="Rhea" id="RHEA:23744"/>
        <dbReference type="ChEBI" id="CHEBI:16810"/>
        <dbReference type="ChEBI" id="CHEBI:29985"/>
        <dbReference type="ChEBI" id="CHEBI:57766"/>
        <dbReference type="ChEBI" id="CHEBI:57980"/>
        <dbReference type="EC" id="2.6.1.9"/>
    </reaction>
</comment>
<dbReference type="CDD" id="cd00609">
    <property type="entry name" value="AAT_like"/>
    <property type="match status" value="1"/>
</dbReference>
<evidence type="ECO:0000256" key="5">
    <source>
        <dbReference type="ARBA" id="ARBA00011738"/>
    </source>
</evidence>
<keyword evidence="6 12" id="KW-0032">Aminotransferase</keyword>
<proteinExistence type="inferred from homology"/>
<keyword evidence="15" id="KW-1185">Reference proteome</keyword>
<dbReference type="AlphaFoldDB" id="A0A1H4E1D5"/>
<dbReference type="Pfam" id="PF00155">
    <property type="entry name" value="Aminotran_1_2"/>
    <property type="match status" value="1"/>
</dbReference>
<evidence type="ECO:0000259" key="13">
    <source>
        <dbReference type="Pfam" id="PF00155"/>
    </source>
</evidence>
<evidence type="ECO:0000256" key="6">
    <source>
        <dbReference type="ARBA" id="ARBA00022576"/>
    </source>
</evidence>
<dbReference type="HAMAP" id="MF_01023">
    <property type="entry name" value="HisC_aminotrans_2"/>
    <property type="match status" value="1"/>
</dbReference>
<accession>A0A1H4E1D5</accession>
<comment type="pathway">
    <text evidence="2 12">Amino-acid biosynthesis; L-histidine biosynthesis; L-histidine from 5-phospho-alpha-D-ribose 1-diphosphate: step 7/9.</text>
</comment>
<dbReference type="InterPro" id="IPR001917">
    <property type="entry name" value="Aminotrans_II_pyridoxalP_BS"/>
</dbReference>
<dbReference type="Gene3D" id="3.40.640.10">
    <property type="entry name" value="Type I PLP-dependent aspartate aminotransferase-like (Major domain)"/>
    <property type="match status" value="1"/>
</dbReference>
<sequence>MKTLEQLVRPNILALKPYSTARDEYAGGEISTWLDANENPYENGVNRYPDPHQKGLKQRIAALKGVREEQVFIGNGSDEAIDLAYRIFCRPGIDNAVSIAPTYGMYRVAADVNDVEMREVPLGADYALPVEALLAAADERTKLLWLCSPNNPTGNAFPAADIERLIRRFDGMVVLDEAYIDFASGPGFLARLDEFENLIVLQTLSKAWGMAGLRLGLAFASEKVAALFARVKYPYNINCLAQAAVAERLSFDIAGQVAQLRAERDAIARTLAACPAIERVYPSEANFVLVRTPDPDRLYDALIAAGVIVRNRSRVPGCAGCLRITVGRPDENARMLETVKNFTL</sequence>
<dbReference type="NCBIfam" id="TIGR01141">
    <property type="entry name" value="hisC"/>
    <property type="match status" value="1"/>
</dbReference>
<dbReference type="InterPro" id="IPR005861">
    <property type="entry name" value="HisP_aminotrans"/>
</dbReference>
<dbReference type="STRING" id="1033731.SAMN05444145_106108"/>
<evidence type="ECO:0000256" key="8">
    <source>
        <dbReference type="ARBA" id="ARBA00022679"/>
    </source>
</evidence>
<evidence type="ECO:0000313" key="15">
    <source>
        <dbReference type="Proteomes" id="UP000183253"/>
    </source>
</evidence>
<dbReference type="OrthoDB" id="9813612at2"/>
<feature type="modified residue" description="N6-(pyridoxal phosphate)lysine" evidence="12">
    <location>
        <position position="206"/>
    </location>
</feature>
<dbReference type="SUPFAM" id="SSF53383">
    <property type="entry name" value="PLP-dependent transferases"/>
    <property type="match status" value="1"/>
</dbReference>
<dbReference type="PANTHER" id="PTHR42885">
    <property type="entry name" value="HISTIDINOL-PHOSPHATE AMINOTRANSFERASE-RELATED"/>
    <property type="match status" value="1"/>
</dbReference>
<name>A0A1H4E1D5_9BACT</name>
<comment type="subunit">
    <text evidence="5 12">Homodimer.</text>
</comment>
<dbReference type="GO" id="GO:0000105">
    <property type="term" value="P:L-histidine biosynthetic process"/>
    <property type="evidence" value="ECO:0007669"/>
    <property type="project" value="UniProtKB-UniRule"/>
</dbReference>
<comment type="pathway">
    <text evidence="3">Lipid metabolism.</text>
</comment>
<protein>
    <recommendedName>
        <fullName evidence="12">Histidinol-phosphate aminotransferase</fullName>
        <ecNumber evidence="12">2.6.1.9</ecNumber>
    </recommendedName>
    <alternativeName>
        <fullName evidence="12">Imidazole acetol-phosphate transaminase</fullName>
    </alternativeName>
</protein>
<evidence type="ECO:0000256" key="1">
    <source>
        <dbReference type="ARBA" id="ARBA00001933"/>
    </source>
</evidence>
<dbReference type="RefSeq" id="WP_010266625.1">
    <property type="nucleotide sequence ID" value="NZ_CAEG01000021.1"/>
</dbReference>
<comment type="similarity">
    <text evidence="4 12">Belongs to the class-II pyridoxal-phosphate-dependent aminotransferase family. Histidinol-phosphate aminotransferase subfamily.</text>
</comment>
<organism evidence="14 15">
    <name type="scientific">Alistipes timonensis JC136</name>
    <dbReference type="NCBI Taxonomy" id="1033731"/>
    <lineage>
        <taxon>Bacteria</taxon>
        <taxon>Pseudomonadati</taxon>
        <taxon>Bacteroidota</taxon>
        <taxon>Bacteroidia</taxon>
        <taxon>Bacteroidales</taxon>
        <taxon>Rikenellaceae</taxon>
        <taxon>Alistipes</taxon>
    </lineage>
</organism>
<evidence type="ECO:0000256" key="9">
    <source>
        <dbReference type="ARBA" id="ARBA00022898"/>
    </source>
</evidence>
<dbReference type="PANTHER" id="PTHR42885:SF2">
    <property type="entry name" value="HISTIDINOL-PHOSPHATE AMINOTRANSFERASE"/>
    <property type="match status" value="1"/>
</dbReference>